<dbReference type="InterPro" id="IPR001387">
    <property type="entry name" value="Cro/C1-type_HTH"/>
</dbReference>
<accession>A0A1I4AJI3</accession>
<keyword evidence="3" id="KW-1185">Reference proteome</keyword>
<protein>
    <submittedName>
        <fullName evidence="2">Helix-turn-helix domain-containing protein</fullName>
    </submittedName>
</protein>
<dbReference type="STRING" id="1280847.SAMN04488036_101425"/>
<dbReference type="Proteomes" id="UP000198851">
    <property type="component" value="Unassembled WGS sequence"/>
</dbReference>
<evidence type="ECO:0000313" key="2">
    <source>
        <dbReference type="EMBL" id="SFK56645.1"/>
    </source>
</evidence>
<gene>
    <name evidence="2" type="ORF">SAMN04488036_101425</name>
</gene>
<dbReference type="GO" id="GO:0003677">
    <property type="term" value="F:DNA binding"/>
    <property type="evidence" value="ECO:0007669"/>
    <property type="project" value="InterPro"/>
</dbReference>
<organism evidence="2 3">
    <name type="scientific">Shimia haliotis</name>
    <dbReference type="NCBI Taxonomy" id="1280847"/>
    <lineage>
        <taxon>Bacteria</taxon>
        <taxon>Pseudomonadati</taxon>
        <taxon>Pseudomonadota</taxon>
        <taxon>Alphaproteobacteria</taxon>
        <taxon>Rhodobacterales</taxon>
        <taxon>Roseobacteraceae</taxon>
    </lineage>
</organism>
<evidence type="ECO:0000259" key="1">
    <source>
        <dbReference type="PROSITE" id="PS50943"/>
    </source>
</evidence>
<name>A0A1I4AJI3_9RHOB</name>
<reference evidence="3" key="1">
    <citation type="submission" date="2016-10" db="EMBL/GenBank/DDBJ databases">
        <authorList>
            <person name="Varghese N."/>
            <person name="Submissions S."/>
        </authorList>
    </citation>
    <scope>NUCLEOTIDE SEQUENCE [LARGE SCALE GENOMIC DNA]</scope>
    <source>
        <strain evidence="3">DSM 28453</strain>
    </source>
</reference>
<dbReference type="SMART" id="SM00530">
    <property type="entry name" value="HTH_XRE"/>
    <property type="match status" value="1"/>
</dbReference>
<evidence type="ECO:0000313" key="3">
    <source>
        <dbReference type="Proteomes" id="UP000198851"/>
    </source>
</evidence>
<dbReference type="RefSeq" id="WP_342028831.1">
    <property type="nucleotide sequence ID" value="NZ_FOSZ01000001.1"/>
</dbReference>
<sequence length="271" mass="31119">MADPLWTHGNGKSPAELRQMFGQNLRSLSRDYPSISKLCRDLGINRTQFNRYLSGESFPRPDVLYRICEFFGTDARILLEPLDQIEPDHGILNHPYLADYVGSGMNDIPQEVFPDGFYHFSRRSFIETDLIISGLIYVFRKDNHCFARAYESKQAMREQGLPTDAPIREYRGVVMPQEDGVAAMLSHRHTMATSFNYLSRVASFQNHFWAGYATRTVRETVTGRRAARLVYEHLGHDLGTVLQIARNTGFRHPDEIPPSHRKLLQLGRPFS</sequence>
<dbReference type="Gene3D" id="1.10.260.40">
    <property type="entry name" value="lambda repressor-like DNA-binding domains"/>
    <property type="match status" value="1"/>
</dbReference>
<feature type="domain" description="HTH cro/C1-type" evidence="1">
    <location>
        <begin position="34"/>
        <end position="78"/>
    </location>
</feature>
<dbReference type="SUPFAM" id="SSF47413">
    <property type="entry name" value="lambda repressor-like DNA-binding domains"/>
    <property type="match status" value="1"/>
</dbReference>
<dbReference type="InterPro" id="IPR010982">
    <property type="entry name" value="Lambda_DNA-bd_dom_sf"/>
</dbReference>
<dbReference type="PROSITE" id="PS50943">
    <property type="entry name" value="HTH_CROC1"/>
    <property type="match status" value="1"/>
</dbReference>
<dbReference type="AlphaFoldDB" id="A0A1I4AJI3"/>
<dbReference type="EMBL" id="FOSZ01000001">
    <property type="protein sequence ID" value="SFK56645.1"/>
    <property type="molecule type" value="Genomic_DNA"/>
</dbReference>
<dbReference type="CDD" id="cd00093">
    <property type="entry name" value="HTH_XRE"/>
    <property type="match status" value="1"/>
</dbReference>
<proteinExistence type="predicted"/>
<dbReference type="Pfam" id="PF13443">
    <property type="entry name" value="HTH_26"/>
    <property type="match status" value="1"/>
</dbReference>